<proteinExistence type="predicted"/>
<dbReference type="RefSeq" id="WP_037924741.1">
    <property type="nucleotide sequence ID" value="NZ_CP054599.1"/>
</dbReference>
<feature type="signal peptide" evidence="1">
    <location>
        <begin position="1"/>
        <end position="15"/>
    </location>
</feature>
<accession>A0A073IZU8</accession>
<dbReference type="PROSITE" id="PS51257">
    <property type="entry name" value="PROKAR_LIPOPROTEIN"/>
    <property type="match status" value="1"/>
</dbReference>
<sequence length="132" mass="14047">MIRLTALFSCLALVAACGGGGTRYSSYNATTYQSPGARMSTPLGQPAPKLFARGPIANACEASGRKQANRERCGCVQAVADMSLSNADQRRGVGFFNDPHSAQEMRTSSSSSNEAFWKRWKAFGDQAGQLCG</sequence>
<dbReference type="GeneID" id="68871302"/>
<gene>
    <name evidence="2" type="ORF">SUH3_16615</name>
</gene>
<evidence type="ECO:0000313" key="2">
    <source>
        <dbReference type="EMBL" id="KEJ95888.1"/>
    </source>
</evidence>
<keyword evidence="1" id="KW-0732">Signal</keyword>
<name>A0A073IZU8_9RHOB</name>
<keyword evidence="3" id="KW-1185">Reference proteome</keyword>
<dbReference type="AlphaFoldDB" id="A0A073IZU8"/>
<dbReference type="EMBL" id="JAMD01000004">
    <property type="protein sequence ID" value="KEJ95888.1"/>
    <property type="molecule type" value="Genomic_DNA"/>
</dbReference>
<organism evidence="2 3">
    <name type="scientific">Pseudosulfitobacter pseudonitzschiae</name>
    <dbReference type="NCBI Taxonomy" id="1402135"/>
    <lineage>
        <taxon>Bacteria</taxon>
        <taxon>Pseudomonadati</taxon>
        <taxon>Pseudomonadota</taxon>
        <taxon>Alphaproteobacteria</taxon>
        <taxon>Rhodobacterales</taxon>
        <taxon>Roseobacteraceae</taxon>
        <taxon>Pseudosulfitobacter</taxon>
    </lineage>
</organism>
<evidence type="ECO:0000256" key="1">
    <source>
        <dbReference type="SAM" id="SignalP"/>
    </source>
</evidence>
<evidence type="ECO:0000313" key="3">
    <source>
        <dbReference type="Proteomes" id="UP000027746"/>
    </source>
</evidence>
<comment type="caution">
    <text evidence="2">The sequence shown here is derived from an EMBL/GenBank/DDBJ whole genome shotgun (WGS) entry which is preliminary data.</text>
</comment>
<protein>
    <recommendedName>
        <fullName evidence="4">Arginine transporter</fullName>
    </recommendedName>
</protein>
<feature type="chain" id="PRO_5012316866" description="Arginine transporter" evidence="1">
    <location>
        <begin position="16"/>
        <end position="132"/>
    </location>
</feature>
<evidence type="ECO:0008006" key="4">
    <source>
        <dbReference type="Google" id="ProtNLM"/>
    </source>
</evidence>
<dbReference type="Proteomes" id="UP000027746">
    <property type="component" value="Unassembled WGS sequence"/>
</dbReference>
<reference evidence="2 3" key="1">
    <citation type="submission" date="2014-01" db="EMBL/GenBank/DDBJ databases">
        <title>Sulfitobacter sp. H3 (MCCC 1A00686) Genome Sequencing.</title>
        <authorList>
            <person name="Lai Q."/>
            <person name="Hong Z."/>
        </authorList>
    </citation>
    <scope>NUCLEOTIDE SEQUENCE [LARGE SCALE GENOMIC DNA]</scope>
    <source>
        <strain evidence="2 3">H3</strain>
    </source>
</reference>